<name>A0A100XF61_MYCTH</name>
<dbReference type="AlphaFoldDB" id="A0A100XF61"/>
<reference evidence="2 3" key="1">
    <citation type="journal article" date="2016" name="Genome Announc.">
        <title>Draft Genome Sequences of Five Rapidly Growing Mycobacterium Species, M. thermoresistibile, M. fortuitum subsp. acetamidolyticum, M. canariasense, M. brisbanense, and M. novocastrense.</title>
        <authorList>
            <person name="Katahira K."/>
            <person name="Ogura Y."/>
            <person name="Gotoh Y."/>
            <person name="Hayashi T."/>
        </authorList>
    </citation>
    <scope>NUCLEOTIDE SEQUENCE [LARGE SCALE GENOMIC DNA]</scope>
    <source>
        <strain evidence="2 3">JCM6362</strain>
    </source>
</reference>
<reference evidence="3" key="2">
    <citation type="submission" date="2016-02" db="EMBL/GenBank/DDBJ databases">
        <title>Draft genome sequence of five rapidly growing Mycobacterium species.</title>
        <authorList>
            <person name="Katahira K."/>
            <person name="Gotou Y."/>
            <person name="Iida K."/>
            <person name="Ogura Y."/>
            <person name="Hayashi T."/>
        </authorList>
    </citation>
    <scope>NUCLEOTIDE SEQUENCE [LARGE SCALE GENOMIC DNA]</scope>
    <source>
        <strain evidence="3">JCM6362</strain>
    </source>
</reference>
<comment type="caution">
    <text evidence="2">The sequence shown here is derived from an EMBL/GenBank/DDBJ whole genome shotgun (WGS) entry which is preliminary data.</text>
</comment>
<keyword evidence="1" id="KW-1133">Transmembrane helix</keyword>
<evidence type="ECO:0000256" key="1">
    <source>
        <dbReference type="SAM" id="Phobius"/>
    </source>
</evidence>
<accession>A0A100XF61</accession>
<protein>
    <submittedName>
        <fullName evidence="2">Uncharacterized protein</fullName>
    </submittedName>
</protein>
<evidence type="ECO:0000313" key="3">
    <source>
        <dbReference type="Proteomes" id="UP000069654"/>
    </source>
</evidence>
<gene>
    <name evidence="2" type="ORF">RMCT_2465</name>
</gene>
<dbReference type="Proteomes" id="UP000069654">
    <property type="component" value="Unassembled WGS sequence"/>
</dbReference>
<sequence length="60" mass="6376">MARRLACVVRDRRGVRRPGHGAARVIAKLGAGPAGFVFVPGSSFWGFSFWASLSGLSLDT</sequence>
<dbReference type="EMBL" id="BCTB01000018">
    <property type="protein sequence ID" value="GAT15495.1"/>
    <property type="molecule type" value="Genomic_DNA"/>
</dbReference>
<evidence type="ECO:0000313" key="2">
    <source>
        <dbReference type="EMBL" id="GAT15495.1"/>
    </source>
</evidence>
<feature type="transmembrane region" description="Helical" evidence="1">
    <location>
        <begin position="21"/>
        <end position="47"/>
    </location>
</feature>
<proteinExistence type="predicted"/>
<organism evidence="2 3">
    <name type="scientific">Mycolicibacterium thermoresistibile</name>
    <name type="common">Mycobacterium thermoresistibile</name>
    <dbReference type="NCBI Taxonomy" id="1797"/>
    <lineage>
        <taxon>Bacteria</taxon>
        <taxon>Bacillati</taxon>
        <taxon>Actinomycetota</taxon>
        <taxon>Actinomycetes</taxon>
        <taxon>Mycobacteriales</taxon>
        <taxon>Mycobacteriaceae</taxon>
        <taxon>Mycolicibacterium</taxon>
    </lineage>
</organism>
<keyword evidence="1" id="KW-0812">Transmembrane</keyword>
<keyword evidence="1" id="KW-0472">Membrane</keyword>